<dbReference type="Gene3D" id="1.10.150.130">
    <property type="match status" value="1"/>
</dbReference>
<name>A0A3N7JQH9_9BURK</name>
<evidence type="ECO:0000313" key="6">
    <source>
        <dbReference type="EMBL" id="RQP21305.1"/>
    </source>
</evidence>
<proteinExistence type="inferred from homology"/>
<dbReference type="InterPro" id="IPR010998">
    <property type="entry name" value="Integrase_recombinase_N"/>
</dbReference>
<dbReference type="GO" id="GO:0003677">
    <property type="term" value="F:DNA binding"/>
    <property type="evidence" value="ECO:0007669"/>
    <property type="project" value="UniProtKB-KW"/>
</dbReference>
<dbReference type="Gene3D" id="1.10.443.10">
    <property type="entry name" value="Intergrase catalytic core"/>
    <property type="match status" value="1"/>
</dbReference>
<evidence type="ECO:0000256" key="4">
    <source>
        <dbReference type="ARBA" id="ARBA00023172"/>
    </source>
</evidence>
<organism evidence="6 7">
    <name type="scientific">Piscinibacter terrae</name>
    <dbReference type="NCBI Taxonomy" id="2496871"/>
    <lineage>
        <taxon>Bacteria</taxon>
        <taxon>Pseudomonadati</taxon>
        <taxon>Pseudomonadota</taxon>
        <taxon>Betaproteobacteria</taxon>
        <taxon>Burkholderiales</taxon>
        <taxon>Sphaerotilaceae</taxon>
        <taxon>Piscinibacter</taxon>
    </lineage>
</organism>
<dbReference type="InterPro" id="IPR002104">
    <property type="entry name" value="Integrase_catalytic"/>
</dbReference>
<dbReference type="PANTHER" id="PTHR30629">
    <property type="entry name" value="PROPHAGE INTEGRASE"/>
    <property type="match status" value="1"/>
</dbReference>
<protein>
    <recommendedName>
        <fullName evidence="5">Tyr recombinase domain-containing protein</fullName>
    </recommendedName>
</protein>
<dbReference type="EMBL" id="QUSW01000011">
    <property type="protein sequence ID" value="RQP21305.1"/>
    <property type="molecule type" value="Genomic_DNA"/>
</dbReference>
<evidence type="ECO:0000256" key="2">
    <source>
        <dbReference type="ARBA" id="ARBA00022908"/>
    </source>
</evidence>
<dbReference type="AlphaFoldDB" id="A0A3N7JQH9"/>
<evidence type="ECO:0000256" key="3">
    <source>
        <dbReference type="ARBA" id="ARBA00023125"/>
    </source>
</evidence>
<reference evidence="6 7" key="2">
    <citation type="submission" date="2018-12" db="EMBL/GenBank/DDBJ databases">
        <title>Rhizobacter gummiphilus sp. nov., a rubber-degrading bacterium isolated from the soil of a botanical garden in Japan.</title>
        <authorList>
            <person name="Shunsuke S.S."/>
        </authorList>
    </citation>
    <scope>NUCLEOTIDE SEQUENCE [LARGE SCALE GENOMIC DNA]</scope>
    <source>
        <strain evidence="6 7">S-16</strain>
    </source>
</reference>
<dbReference type="InterPro" id="IPR050808">
    <property type="entry name" value="Phage_Integrase"/>
</dbReference>
<comment type="caution">
    <text evidence="6">The sequence shown here is derived from an EMBL/GenBank/DDBJ whole genome shotgun (WGS) entry which is preliminary data.</text>
</comment>
<keyword evidence="4" id="KW-0233">DNA recombination</keyword>
<feature type="domain" description="Tyr recombinase" evidence="5">
    <location>
        <begin position="113"/>
        <end position="305"/>
    </location>
</feature>
<evidence type="ECO:0000259" key="5">
    <source>
        <dbReference type="PROSITE" id="PS51898"/>
    </source>
</evidence>
<dbReference type="GO" id="GO:0006310">
    <property type="term" value="P:DNA recombination"/>
    <property type="evidence" value="ECO:0007669"/>
    <property type="project" value="UniProtKB-KW"/>
</dbReference>
<dbReference type="GO" id="GO:0015074">
    <property type="term" value="P:DNA integration"/>
    <property type="evidence" value="ECO:0007669"/>
    <property type="project" value="UniProtKB-KW"/>
</dbReference>
<dbReference type="PROSITE" id="PS51898">
    <property type="entry name" value="TYR_RECOMBINASE"/>
    <property type="match status" value="1"/>
</dbReference>
<evidence type="ECO:0000256" key="1">
    <source>
        <dbReference type="ARBA" id="ARBA00008857"/>
    </source>
</evidence>
<evidence type="ECO:0000313" key="7">
    <source>
        <dbReference type="Proteomes" id="UP000267464"/>
    </source>
</evidence>
<dbReference type="PANTHER" id="PTHR30629:SF2">
    <property type="entry name" value="PROPHAGE INTEGRASE INTS-RELATED"/>
    <property type="match status" value="1"/>
</dbReference>
<dbReference type="InterPro" id="IPR011010">
    <property type="entry name" value="DNA_brk_join_enz"/>
</dbReference>
<keyword evidence="7" id="KW-1185">Reference proteome</keyword>
<sequence length="316" mass="35242">MEVCNAYVSHLKSLKKISAGEVENTFSRYIRPSSVASVEACEATADQFSEILREIIKAGHGVTAAKLRAELHAAYAQAIKAKLNPSVVAFPVDPRIRTNPIKEIASLSAYNAPGERFLDKAELAEFWRLLVDKQQEHLRSAKRFVRLTLLLGGQRAQQLLRVQIKDVDLAQGLIRLLDPKGARVRPREHLLPAGPTAMTELASLVSHARDIGSPMLFPGSQGGEHLSDGTISNEVRTLSAELMRAGRIHRPFKYADLRRTIETTLASLGVSKDVRAQIQSHGLSGIQTRHYDRYDYINEKRNALLLWEHFLESLLN</sequence>
<keyword evidence="3" id="KW-0238">DNA-binding</keyword>
<dbReference type="InterPro" id="IPR013762">
    <property type="entry name" value="Integrase-like_cat_sf"/>
</dbReference>
<dbReference type="SUPFAM" id="SSF56349">
    <property type="entry name" value="DNA breaking-rejoining enzymes"/>
    <property type="match status" value="1"/>
</dbReference>
<gene>
    <name evidence="6" type="ORF">DZC73_27785</name>
</gene>
<dbReference type="Proteomes" id="UP000267464">
    <property type="component" value="Unassembled WGS sequence"/>
</dbReference>
<accession>A0A3N7JQH9</accession>
<reference evidence="6 7" key="1">
    <citation type="submission" date="2018-08" db="EMBL/GenBank/DDBJ databases">
        <authorList>
            <person name="Khan S.A."/>
            <person name="Jeon C.O."/>
            <person name="Chun B.H."/>
            <person name="Jeong S.E."/>
        </authorList>
    </citation>
    <scope>NUCLEOTIDE SEQUENCE [LARGE SCALE GENOMIC DNA]</scope>
    <source>
        <strain evidence="6 7">S-16</strain>
    </source>
</reference>
<keyword evidence="2" id="KW-0229">DNA integration</keyword>
<comment type="similarity">
    <text evidence="1">Belongs to the 'phage' integrase family.</text>
</comment>